<evidence type="ECO:0000256" key="4">
    <source>
        <dbReference type="ARBA" id="ARBA00022475"/>
    </source>
</evidence>
<dbReference type="PANTHER" id="PTHR47371">
    <property type="entry name" value="LIPOTEICHOIC ACID SYNTHASE"/>
    <property type="match status" value="1"/>
</dbReference>
<evidence type="ECO:0000256" key="9">
    <source>
        <dbReference type="SAM" id="Phobius"/>
    </source>
</evidence>
<evidence type="ECO:0000256" key="2">
    <source>
        <dbReference type="ARBA" id="ARBA00004936"/>
    </source>
</evidence>
<keyword evidence="7 9" id="KW-0472">Membrane</keyword>
<keyword evidence="5 9" id="KW-0812">Transmembrane</keyword>
<keyword evidence="4" id="KW-1003">Cell membrane</keyword>
<sequence>MKNIKVPTFLNKRLGFFALLTFLLWAKSIFAYLFEFNLGIESLRQYLILFINPIATTMFLLSIALYVRRPKAAYRTMLFIYALTTILIFSNVVYYREFTDFITVNTLLGAGKVASGLGESAIRLFRPYDLLFVIDLVILPILVWKKVIKREERPVRARMAFAMTALSVMIFSGNLFLAEADRPELLTRTFSRDYLVKYLGISAFTAYDGIQTYKTNQVRAEASPNDLTDVEAYVEDHYAAPNEDLYGIAKDKNVIYIHLESFQQFLIDYKLTDEAGQEHEVTPFINSIYHENSTFSFDNFFHQVKAGKTSDAETLLENSLFGLNQGSLFTQLGGKNTFQAAPDILKQEAGYTSAAFHGNSGNFWNRTETYKRFGYDHFFDSSYYDVNEDNSFQYGLHDKPFFQQSVKYLERLQQPFYSKFIAVSNHYPYSEFQNDEGGFPMATTDDETINGYFATANYLDKAVEEFFNYLKSSGLYENSVIVMYGDHYGISTSRNSELAPLLGKTKESWTNFDNAQMQRVPYMIHIPGQENGGVNHTYGGEIDALPTLLHLLGIDSSKYIQLGQDLLSPENDQLVAFRSGDYVTPDYTYYGGSLYDNHTGFMVTAPDENLQAKTEEWQQAVSQQLSTSDNINNGDLLRFYTGSGMETIDPADYDYKNALQQLEKTESKLGDQSTSLYSQLGTSTQDMYQTKTYKQYNEPAATPEVTETPEAPVQE</sequence>
<comment type="pathway">
    <text evidence="2">Cell wall biogenesis; lipoteichoic acid biosynthesis.</text>
</comment>
<dbReference type="PIRSF" id="PIRSF005091">
    <property type="entry name" value="Mmb_sulf_HI1246"/>
    <property type="match status" value="1"/>
</dbReference>
<reference evidence="11 12" key="1">
    <citation type="submission" date="2021-03" db="EMBL/GenBank/DDBJ databases">
        <title>Enterococcal diversity collection.</title>
        <authorList>
            <person name="Gilmore M.S."/>
            <person name="Schwartzman J."/>
            <person name="Van Tyne D."/>
            <person name="Martin M."/>
            <person name="Earl A.M."/>
            <person name="Manson A.L."/>
            <person name="Straub T."/>
            <person name="Salamzade R."/>
            <person name="Saavedra J."/>
            <person name="Lebreton F."/>
            <person name="Prichula J."/>
            <person name="Schaufler K."/>
            <person name="Gaca A."/>
            <person name="Sgardioli B."/>
            <person name="Wagenaar J."/>
            <person name="Strong T."/>
        </authorList>
    </citation>
    <scope>NUCLEOTIDE SEQUENCE [LARGE SCALE GENOMIC DNA]</scope>
    <source>
        <strain evidence="11 12">669A</strain>
    </source>
</reference>
<evidence type="ECO:0000256" key="8">
    <source>
        <dbReference type="SAM" id="MobiDB-lite"/>
    </source>
</evidence>
<feature type="transmembrane region" description="Helical" evidence="9">
    <location>
        <begin position="130"/>
        <end position="148"/>
    </location>
</feature>
<dbReference type="SUPFAM" id="SSF53649">
    <property type="entry name" value="Alkaline phosphatase-like"/>
    <property type="match status" value="1"/>
</dbReference>
<protein>
    <submittedName>
        <fullName evidence="11">LTA synthase family protein</fullName>
    </submittedName>
</protein>
<evidence type="ECO:0000256" key="7">
    <source>
        <dbReference type="ARBA" id="ARBA00023136"/>
    </source>
</evidence>
<feature type="transmembrane region" description="Helical" evidence="9">
    <location>
        <begin position="160"/>
        <end position="178"/>
    </location>
</feature>
<feature type="region of interest" description="Disordered" evidence="8">
    <location>
        <begin position="689"/>
        <end position="715"/>
    </location>
</feature>
<dbReference type="Pfam" id="PF00884">
    <property type="entry name" value="Sulfatase"/>
    <property type="match status" value="1"/>
</dbReference>
<evidence type="ECO:0000313" key="11">
    <source>
        <dbReference type="EMBL" id="MBO1307371.1"/>
    </source>
</evidence>
<dbReference type="Gene3D" id="3.40.720.10">
    <property type="entry name" value="Alkaline Phosphatase, subunit A"/>
    <property type="match status" value="1"/>
</dbReference>
<dbReference type="RefSeq" id="WP_207674328.1">
    <property type="nucleotide sequence ID" value="NZ_JAFREM010000023.1"/>
</dbReference>
<dbReference type="InterPro" id="IPR000917">
    <property type="entry name" value="Sulfatase_N"/>
</dbReference>
<comment type="caution">
    <text evidence="11">The sequence shown here is derived from an EMBL/GenBank/DDBJ whole genome shotgun (WGS) entry which is preliminary data.</text>
</comment>
<gene>
    <name evidence="11" type="ORF">JZO70_14430</name>
</gene>
<evidence type="ECO:0000256" key="1">
    <source>
        <dbReference type="ARBA" id="ARBA00004651"/>
    </source>
</evidence>
<feature type="domain" description="Sulfatase N-terminal" evidence="10">
    <location>
        <begin position="252"/>
        <end position="554"/>
    </location>
</feature>
<dbReference type="InterPro" id="IPR050448">
    <property type="entry name" value="OpgB/LTA_synthase_biosynth"/>
</dbReference>
<proteinExistence type="inferred from homology"/>
<evidence type="ECO:0000313" key="12">
    <source>
        <dbReference type="Proteomes" id="UP000664601"/>
    </source>
</evidence>
<dbReference type="Gene3D" id="3.30.1120.170">
    <property type="match status" value="1"/>
</dbReference>
<dbReference type="PANTHER" id="PTHR47371:SF3">
    <property type="entry name" value="PHOSPHOGLYCEROL TRANSFERASE I"/>
    <property type="match status" value="1"/>
</dbReference>
<dbReference type="InterPro" id="IPR012160">
    <property type="entry name" value="LtaS-like"/>
</dbReference>
<dbReference type="InterPro" id="IPR017850">
    <property type="entry name" value="Alkaline_phosphatase_core_sf"/>
</dbReference>
<keyword evidence="6 9" id="KW-1133">Transmembrane helix</keyword>
<feature type="transmembrane region" description="Helical" evidence="9">
    <location>
        <begin position="78"/>
        <end position="95"/>
    </location>
</feature>
<evidence type="ECO:0000259" key="10">
    <source>
        <dbReference type="Pfam" id="PF00884"/>
    </source>
</evidence>
<dbReference type="EMBL" id="JAFREM010000023">
    <property type="protein sequence ID" value="MBO1307371.1"/>
    <property type="molecule type" value="Genomic_DNA"/>
</dbReference>
<evidence type="ECO:0000256" key="6">
    <source>
        <dbReference type="ARBA" id="ARBA00022989"/>
    </source>
</evidence>
<dbReference type="Proteomes" id="UP000664601">
    <property type="component" value="Unassembled WGS sequence"/>
</dbReference>
<name>A0ABS3LCL1_9ENTE</name>
<keyword evidence="12" id="KW-1185">Reference proteome</keyword>
<organism evidence="11 12">
    <name type="scientific">Candidatus Enterococcus moelleringii</name>
    <dbReference type="NCBI Taxonomy" id="2815325"/>
    <lineage>
        <taxon>Bacteria</taxon>
        <taxon>Bacillati</taxon>
        <taxon>Bacillota</taxon>
        <taxon>Bacilli</taxon>
        <taxon>Lactobacillales</taxon>
        <taxon>Enterococcaceae</taxon>
        <taxon>Enterococcus</taxon>
    </lineage>
</organism>
<feature type="transmembrane region" description="Helical" evidence="9">
    <location>
        <begin position="47"/>
        <end position="66"/>
    </location>
</feature>
<comment type="similarity">
    <text evidence="3">Belongs to the LTA synthase family.</text>
</comment>
<evidence type="ECO:0000256" key="3">
    <source>
        <dbReference type="ARBA" id="ARBA00009983"/>
    </source>
</evidence>
<comment type="subcellular location">
    <subcellularLocation>
        <location evidence="1">Cell membrane</location>
        <topology evidence="1">Multi-pass membrane protein</topology>
    </subcellularLocation>
</comment>
<dbReference type="CDD" id="cd16015">
    <property type="entry name" value="LTA_synthase"/>
    <property type="match status" value="1"/>
</dbReference>
<evidence type="ECO:0000256" key="5">
    <source>
        <dbReference type="ARBA" id="ARBA00022692"/>
    </source>
</evidence>
<accession>A0ABS3LCL1</accession>